<dbReference type="PANTHER" id="PTHR10133:SF27">
    <property type="entry name" value="DNA POLYMERASE NU"/>
    <property type="match status" value="1"/>
</dbReference>
<dbReference type="SMART" id="SM00482">
    <property type="entry name" value="POLAc"/>
    <property type="match status" value="1"/>
</dbReference>
<evidence type="ECO:0000313" key="3">
    <source>
        <dbReference type="EMBL" id="QJA72134.1"/>
    </source>
</evidence>
<name>A0A6M3JPV4_9ZZZZ</name>
<dbReference type="EMBL" id="MT141927">
    <property type="protein sequence ID" value="QJA72134.1"/>
    <property type="molecule type" value="Genomic_DNA"/>
</dbReference>
<dbReference type="Pfam" id="PF00476">
    <property type="entry name" value="DNA_pol_A"/>
    <property type="match status" value="1"/>
</dbReference>
<dbReference type="Pfam" id="PF01612">
    <property type="entry name" value="DNA_pol_A_exo1"/>
    <property type="match status" value="1"/>
</dbReference>
<dbReference type="PRINTS" id="PR00868">
    <property type="entry name" value="DNAPOLI"/>
</dbReference>
<dbReference type="InterPro" id="IPR043502">
    <property type="entry name" value="DNA/RNA_pol_sf"/>
</dbReference>
<dbReference type="Gene3D" id="1.10.150.20">
    <property type="entry name" value="5' to 3' exonuclease, C-terminal subdomain"/>
    <property type="match status" value="1"/>
</dbReference>
<gene>
    <name evidence="3" type="ORF">MM415A02910_0004</name>
</gene>
<dbReference type="InterPro" id="IPR001098">
    <property type="entry name" value="DNA-dir_DNA_pol_A_palm_dom"/>
</dbReference>
<dbReference type="GO" id="GO:0008408">
    <property type="term" value="F:3'-5' exonuclease activity"/>
    <property type="evidence" value="ECO:0007669"/>
    <property type="project" value="InterPro"/>
</dbReference>
<evidence type="ECO:0000256" key="1">
    <source>
        <dbReference type="ARBA" id="ARBA00022705"/>
    </source>
</evidence>
<dbReference type="Gene3D" id="3.30.70.370">
    <property type="match status" value="1"/>
</dbReference>
<sequence>MRYKVIAQYHPAAALHQPRLWGVMLSDWENFPTEVPHDYIITKEHKIYPETISLDTELSPNGGLGEWSVAYRNEQGKLAVERYAGSRPNKVFNADVVFHNAKFDLRVLRANRMQKPKGVHDTMIQAYCLGMGRQSPTDSSKEKSGSMMVGGLGLKYLARRHLGMEMKTWQEVRDHPEMKAEYNDNDSVATFLLDEKWRPILPKHYFNIDMPLLDVLMTMEDRGIAIDSGYLDTFSKGLEKQLGEIDLPINPNSPQQIQSYVYGTLGIEPWKFTETGLPSTDADVLESIDDPVIKDILKYRDLNKDKTTYMDNYVTGSKVDGRIHAEFKQTSTATGRLSCANPNLQNVPRDGDMRKLFIAAEGKKLVVLDYKQLEFIVLAAITQDPVILKLLNEGYDFHTMTSMITGKSRTDIKPANFATIYGAQAWTISRELGITTNEAKDLQNLIFTKMPGIKQYIDHQRQVAREERKVINFFGRTRRLDAMYAPDWRVKQEGEREAINTPIQGAAGEVVKLAMIDLHYTHSAPMLLQVHDELVFEIPEKEAEDYAQWLREYVPKITLINGVEFPVEVGVGNNWFEAKKEAK</sequence>
<keyword evidence="1" id="KW-0235">DNA replication</keyword>
<organism evidence="3">
    <name type="scientific">viral metagenome</name>
    <dbReference type="NCBI Taxonomy" id="1070528"/>
    <lineage>
        <taxon>unclassified sequences</taxon>
        <taxon>metagenomes</taxon>
        <taxon>organismal metagenomes</taxon>
    </lineage>
</organism>
<dbReference type="InterPro" id="IPR002562">
    <property type="entry name" value="3'-5'_exonuclease_dom"/>
</dbReference>
<evidence type="ECO:0000259" key="2">
    <source>
        <dbReference type="SMART" id="SM00482"/>
    </source>
</evidence>
<accession>A0A6M3JPV4</accession>
<dbReference type="GO" id="GO:0006261">
    <property type="term" value="P:DNA-templated DNA replication"/>
    <property type="evidence" value="ECO:0007669"/>
    <property type="project" value="InterPro"/>
</dbReference>
<dbReference type="Gene3D" id="1.20.1060.10">
    <property type="entry name" value="Taq DNA Polymerase, Chain T, domain 4"/>
    <property type="match status" value="1"/>
</dbReference>
<protein>
    <submittedName>
        <fullName evidence="3">Putative DNA polymerase</fullName>
    </submittedName>
</protein>
<feature type="domain" description="DNA-directed DNA polymerase family A palm" evidence="2">
    <location>
        <begin position="350"/>
        <end position="542"/>
    </location>
</feature>
<dbReference type="InterPro" id="IPR002298">
    <property type="entry name" value="DNA_polymerase_A"/>
</dbReference>
<dbReference type="SUPFAM" id="SSF56672">
    <property type="entry name" value="DNA/RNA polymerases"/>
    <property type="match status" value="1"/>
</dbReference>
<dbReference type="GO" id="GO:0003677">
    <property type="term" value="F:DNA binding"/>
    <property type="evidence" value="ECO:0007669"/>
    <property type="project" value="InterPro"/>
</dbReference>
<reference evidence="3" key="1">
    <citation type="submission" date="2020-03" db="EMBL/GenBank/DDBJ databases">
        <title>The deep terrestrial virosphere.</title>
        <authorList>
            <person name="Holmfeldt K."/>
            <person name="Nilsson E."/>
            <person name="Simone D."/>
            <person name="Lopez-Fernandez M."/>
            <person name="Wu X."/>
            <person name="de Brujin I."/>
            <person name="Lundin D."/>
            <person name="Andersson A."/>
            <person name="Bertilsson S."/>
            <person name="Dopson M."/>
        </authorList>
    </citation>
    <scope>NUCLEOTIDE SEQUENCE</scope>
    <source>
        <strain evidence="3">MM415A02910</strain>
    </source>
</reference>
<dbReference type="GO" id="GO:0006302">
    <property type="term" value="P:double-strand break repair"/>
    <property type="evidence" value="ECO:0007669"/>
    <property type="project" value="TreeGrafter"/>
</dbReference>
<dbReference type="GO" id="GO:0003887">
    <property type="term" value="F:DNA-directed DNA polymerase activity"/>
    <property type="evidence" value="ECO:0007669"/>
    <property type="project" value="InterPro"/>
</dbReference>
<proteinExistence type="predicted"/>
<dbReference type="PANTHER" id="PTHR10133">
    <property type="entry name" value="DNA POLYMERASE I"/>
    <property type="match status" value="1"/>
</dbReference>
<dbReference type="Gene3D" id="3.30.420.10">
    <property type="entry name" value="Ribonuclease H-like superfamily/Ribonuclease H"/>
    <property type="match status" value="1"/>
</dbReference>
<dbReference type="InterPro" id="IPR012337">
    <property type="entry name" value="RNaseH-like_sf"/>
</dbReference>
<dbReference type="AlphaFoldDB" id="A0A6M3JPV4"/>
<dbReference type="InterPro" id="IPR036397">
    <property type="entry name" value="RNaseH_sf"/>
</dbReference>
<dbReference type="SUPFAM" id="SSF53098">
    <property type="entry name" value="Ribonuclease H-like"/>
    <property type="match status" value="1"/>
</dbReference>